<accession>A0A392PLS8</accession>
<protein>
    <submittedName>
        <fullName evidence="2">Uncharacterized protein</fullName>
    </submittedName>
</protein>
<feature type="non-terminal residue" evidence="2">
    <location>
        <position position="93"/>
    </location>
</feature>
<dbReference type="AlphaFoldDB" id="A0A392PLS8"/>
<name>A0A392PLS8_9FABA</name>
<evidence type="ECO:0000313" key="3">
    <source>
        <dbReference type="Proteomes" id="UP000265520"/>
    </source>
</evidence>
<reference evidence="2 3" key="1">
    <citation type="journal article" date="2018" name="Front. Plant Sci.">
        <title>Red Clover (Trifolium pratense) and Zigzag Clover (T. medium) - A Picture of Genomic Similarities and Differences.</title>
        <authorList>
            <person name="Dluhosova J."/>
            <person name="Istvanek J."/>
            <person name="Nedelnik J."/>
            <person name="Repkova J."/>
        </authorList>
    </citation>
    <scope>NUCLEOTIDE SEQUENCE [LARGE SCALE GENOMIC DNA]</scope>
    <source>
        <strain evidence="3">cv. 10/8</strain>
        <tissue evidence="2">Leaf</tissue>
    </source>
</reference>
<keyword evidence="3" id="KW-1185">Reference proteome</keyword>
<organism evidence="2 3">
    <name type="scientific">Trifolium medium</name>
    <dbReference type="NCBI Taxonomy" id="97028"/>
    <lineage>
        <taxon>Eukaryota</taxon>
        <taxon>Viridiplantae</taxon>
        <taxon>Streptophyta</taxon>
        <taxon>Embryophyta</taxon>
        <taxon>Tracheophyta</taxon>
        <taxon>Spermatophyta</taxon>
        <taxon>Magnoliopsida</taxon>
        <taxon>eudicotyledons</taxon>
        <taxon>Gunneridae</taxon>
        <taxon>Pentapetalae</taxon>
        <taxon>rosids</taxon>
        <taxon>fabids</taxon>
        <taxon>Fabales</taxon>
        <taxon>Fabaceae</taxon>
        <taxon>Papilionoideae</taxon>
        <taxon>50 kb inversion clade</taxon>
        <taxon>NPAAA clade</taxon>
        <taxon>Hologalegina</taxon>
        <taxon>IRL clade</taxon>
        <taxon>Trifolieae</taxon>
        <taxon>Trifolium</taxon>
    </lineage>
</organism>
<feature type="compositionally biased region" description="Polar residues" evidence="1">
    <location>
        <begin position="1"/>
        <end position="13"/>
    </location>
</feature>
<sequence>MSTPKYSTASSENACGGRGRSTKILSTSASFATSGDPDGDGDCKVKRFSTSVAKYFTAPMTKSGGGGGVGKSEKRCMVIMSLQPLKLKPPSIF</sequence>
<dbReference type="EMBL" id="LXQA010081721">
    <property type="protein sequence ID" value="MCI11845.1"/>
    <property type="molecule type" value="Genomic_DNA"/>
</dbReference>
<proteinExistence type="predicted"/>
<dbReference type="Proteomes" id="UP000265520">
    <property type="component" value="Unassembled WGS sequence"/>
</dbReference>
<feature type="region of interest" description="Disordered" evidence="1">
    <location>
        <begin position="1"/>
        <end position="20"/>
    </location>
</feature>
<evidence type="ECO:0000256" key="1">
    <source>
        <dbReference type="SAM" id="MobiDB-lite"/>
    </source>
</evidence>
<evidence type="ECO:0000313" key="2">
    <source>
        <dbReference type="EMBL" id="MCI11845.1"/>
    </source>
</evidence>
<comment type="caution">
    <text evidence="2">The sequence shown here is derived from an EMBL/GenBank/DDBJ whole genome shotgun (WGS) entry which is preliminary data.</text>
</comment>